<evidence type="ECO:0000313" key="9">
    <source>
        <dbReference type="Proteomes" id="UP001523003"/>
    </source>
</evidence>
<gene>
    <name evidence="5" type="primary">adk</name>
    <name evidence="8" type="ORF">M4Z11_03525</name>
</gene>
<dbReference type="PANTHER" id="PTHR23359">
    <property type="entry name" value="NUCLEOTIDE KINASE"/>
    <property type="match status" value="1"/>
</dbReference>
<dbReference type="HAMAP" id="MF_00235">
    <property type="entry name" value="Adenylate_kinase_Adk"/>
    <property type="match status" value="1"/>
</dbReference>
<dbReference type="GO" id="GO:0004017">
    <property type="term" value="F:AMP kinase activity"/>
    <property type="evidence" value="ECO:0007669"/>
    <property type="project" value="UniProtKB-EC"/>
</dbReference>
<dbReference type="NCBIfam" id="NF011105">
    <property type="entry name" value="PRK14532.1"/>
    <property type="match status" value="1"/>
</dbReference>
<feature type="binding site" evidence="5">
    <location>
        <position position="150"/>
    </location>
    <ligand>
        <name>AMP</name>
        <dbReference type="ChEBI" id="CHEBI:456215"/>
    </ligand>
</feature>
<evidence type="ECO:0000313" key="8">
    <source>
        <dbReference type="EMBL" id="MCL6229678.1"/>
    </source>
</evidence>
<comment type="subcellular location">
    <subcellularLocation>
        <location evidence="5 7">Cytoplasm</location>
    </subcellularLocation>
</comment>
<feature type="binding site" evidence="5">
    <location>
        <position position="31"/>
    </location>
    <ligand>
        <name>AMP</name>
        <dbReference type="ChEBI" id="CHEBI:456215"/>
    </ligand>
</feature>
<feature type="binding site" evidence="5">
    <location>
        <position position="36"/>
    </location>
    <ligand>
        <name>AMP</name>
        <dbReference type="ChEBI" id="CHEBI:456215"/>
    </ligand>
</feature>
<dbReference type="PRINTS" id="PR00094">
    <property type="entry name" value="ADENYLTKNASE"/>
</dbReference>
<dbReference type="NCBIfam" id="TIGR01351">
    <property type="entry name" value="adk"/>
    <property type="match status" value="1"/>
</dbReference>
<feature type="binding site" evidence="5">
    <location>
        <begin position="10"/>
        <end position="15"/>
    </location>
    <ligand>
        <name>ATP</name>
        <dbReference type="ChEBI" id="CHEBI:30616"/>
    </ligand>
</feature>
<dbReference type="SUPFAM" id="SSF52540">
    <property type="entry name" value="P-loop containing nucleoside triphosphate hydrolases"/>
    <property type="match status" value="1"/>
</dbReference>
<evidence type="ECO:0000256" key="4">
    <source>
        <dbReference type="ARBA" id="ARBA00022777"/>
    </source>
</evidence>
<comment type="pathway">
    <text evidence="5">Purine metabolism; AMP biosynthesis via salvage pathway; AMP from ADP: step 1/1.</text>
</comment>
<evidence type="ECO:0000256" key="3">
    <source>
        <dbReference type="ARBA" id="ARBA00022741"/>
    </source>
</evidence>
<dbReference type="InterPro" id="IPR006259">
    <property type="entry name" value="Adenyl_kin_sub"/>
</dbReference>
<dbReference type="NCBIfam" id="NF011100">
    <property type="entry name" value="PRK14527.1"/>
    <property type="match status" value="1"/>
</dbReference>
<dbReference type="EMBL" id="JAMCOF010000004">
    <property type="protein sequence ID" value="MCL6229678.1"/>
    <property type="molecule type" value="Genomic_DNA"/>
</dbReference>
<evidence type="ECO:0000256" key="1">
    <source>
        <dbReference type="ARBA" id="ARBA00022679"/>
    </source>
</evidence>
<comment type="caution">
    <text evidence="8">The sequence shown here is derived from an EMBL/GenBank/DDBJ whole genome shotgun (WGS) entry which is preliminary data.</text>
</comment>
<feature type="binding site" evidence="5">
    <location>
        <position position="178"/>
    </location>
    <ligand>
        <name>ATP</name>
        <dbReference type="ChEBI" id="CHEBI:30616"/>
    </ligand>
</feature>
<evidence type="ECO:0000256" key="2">
    <source>
        <dbReference type="ARBA" id="ARBA00022727"/>
    </source>
</evidence>
<feature type="binding site" evidence="5">
    <location>
        <position position="92"/>
    </location>
    <ligand>
        <name>AMP</name>
        <dbReference type="ChEBI" id="CHEBI:456215"/>
    </ligand>
</feature>
<dbReference type="InterPro" id="IPR027417">
    <property type="entry name" value="P-loop_NTPase"/>
</dbReference>
<keyword evidence="4 5" id="KW-0418">Kinase</keyword>
<comment type="caution">
    <text evidence="5">Lacks conserved residue(s) required for the propagation of feature annotation.</text>
</comment>
<dbReference type="RefSeq" id="WP_249676311.1">
    <property type="nucleotide sequence ID" value="NZ_JAMCOF010000004.1"/>
</dbReference>
<proteinExistence type="inferred from homology"/>
<keyword evidence="9" id="KW-1185">Reference proteome</keyword>
<comment type="domain">
    <text evidence="5">Consists of three domains, a large central CORE domain and two small peripheral domains, NMPbind and LID, which undergo movements during catalysis. The LID domain closes over the site of phosphoryl transfer upon ATP binding. Assembling and dissambling the active center during each catalytic cycle provides an effective means to prevent ATP hydrolysis.</text>
</comment>
<reference evidence="8 9" key="1">
    <citation type="submission" date="2022-05" db="EMBL/GenBank/DDBJ databases">
        <title>Description of the Bartonella bilalgolemii sp. nov. Isolated from Apodemus uralensis (Pallas 1811).</title>
        <authorList>
            <person name="Zgheib R."/>
            <person name="Celebi B."/>
        </authorList>
    </citation>
    <scope>NUCLEOTIDE SEQUENCE [LARGE SCALE GENOMIC DNA]</scope>
    <source>
        <strain evidence="8 9">G70</strain>
    </source>
</reference>
<comment type="subunit">
    <text evidence="5 7">Monomer.</text>
</comment>
<comment type="function">
    <text evidence="5">Catalyzes the reversible transfer of the terminal phosphate group between ATP and AMP. Plays an important role in cellular energy homeostasis and in adenine nucleotide metabolism.</text>
</comment>
<evidence type="ECO:0000256" key="6">
    <source>
        <dbReference type="RuleBase" id="RU003330"/>
    </source>
</evidence>
<comment type="similarity">
    <text evidence="5 6">Belongs to the adenylate kinase family.</text>
</comment>
<organism evidence="8 9">
    <name type="scientific">Bartonella bilalgolemii</name>
    <dbReference type="NCBI Taxonomy" id="2942911"/>
    <lineage>
        <taxon>Bacteria</taxon>
        <taxon>Pseudomonadati</taxon>
        <taxon>Pseudomonadota</taxon>
        <taxon>Alphaproteobacteria</taxon>
        <taxon>Hyphomicrobiales</taxon>
        <taxon>Bartonellaceae</taxon>
        <taxon>Bartonella</taxon>
    </lineage>
</organism>
<keyword evidence="5" id="KW-0963">Cytoplasm</keyword>
<feature type="binding site" evidence="5">
    <location>
        <position position="139"/>
    </location>
    <ligand>
        <name>AMP</name>
        <dbReference type="ChEBI" id="CHEBI:456215"/>
    </ligand>
</feature>
<feature type="binding site" evidence="5">
    <location>
        <begin position="85"/>
        <end position="88"/>
    </location>
    <ligand>
        <name>AMP</name>
        <dbReference type="ChEBI" id="CHEBI:456215"/>
    </ligand>
</feature>
<keyword evidence="1 5" id="KW-0808">Transferase</keyword>
<name>A0ABT0P896_9HYPH</name>
<sequence>MRVILLGPPGAGKGTQAKILTDEYNIPQLSTGDMLRAVIMKETEVGKIAKAIMESGSLVSDNIVNRIVSERISESDCADGFILDGYPRTVAQAEALQQILKSKNEQLDAVIELIVDEDALIERIEKRVQETVVSGEQVRSDDNPGAFAKRLVEYREKTAPVSKFYSDIGLLKTVDGMADVSDVSRAIKELFK</sequence>
<keyword evidence="2 5" id="KW-0545">Nucleotide biosynthesis</keyword>
<comment type="catalytic activity">
    <reaction evidence="5 7">
        <text>AMP + ATP = 2 ADP</text>
        <dbReference type="Rhea" id="RHEA:12973"/>
        <dbReference type="ChEBI" id="CHEBI:30616"/>
        <dbReference type="ChEBI" id="CHEBI:456215"/>
        <dbReference type="ChEBI" id="CHEBI:456216"/>
        <dbReference type="EC" id="2.7.4.3"/>
    </reaction>
</comment>
<dbReference type="NCBIfam" id="NF011104">
    <property type="entry name" value="PRK14531.1"/>
    <property type="match status" value="1"/>
</dbReference>
<feature type="binding site" evidence="5">
    <location>
        <begin position="57"/>
        <end position="59"/>
    </location>
    <ligand>
        <name>AMP</name>
        <dbReference type="ChEBI" id="CHEBI:456215"/>
    </ligand>
</feature>
<dbReference type="CDD" id="cd01428">
    <property type="entry name" value="ADK"/>
    <property type="match status" value="1"/>
</dbReference>
<keyword evidence="5 7" id="KW-0067">ATP-binding</keyword>
<dbReference type="Pfam" id="PF00406">
    <property type="entry name" value="ADK"/>
    <property type="match status" value="1"/>
</dbReference>
<dbReference type="NCBIfam" id="NF001381">
    <property type="entry name" value="PRK00279.1-3"/>
    <property type="match status" value="1"/>
</dbReference>
<dbReference type="InterPro" id="IPR000850">
    <property type="entry name" value="Adenylat/UMP-CMP_kin"/>
</dbReference>
<feature type="binding site" evidence="5">
    <location>
        <position position="127"/>
    </location>
    <ligand>
        <name>ATP</name>
        <dbReference type="ChEBI" id="CHEBI:30616"/>
    </ligand>
</feature>
<dbReference type="EC" id="2.7.4.3" evidence="5 7"/>
<dbReference type="InterPro" id="IPR033690">
    <property type="entry name" value="Adenylat_kinase_CS"/>
</dbReference>
<evidence type="ECO:0000256" key="7">
    <source>
        <dbReference type="RuleBase" id="RU003331"/>
    </source>
</evidence>
<keyword evidence="3 5" id="KW-0547">Nucleotide-binding</keyword>
<dbReference type="Proteomes" id="UP001523003">
    <property type="component" value="Unassembled WGS sequence"/>
</dbReference>
<evidence type="ECO:0000256" key="5">
    <source>
        <dbReference type="HAMAP-Rule" id="MF_00235"/>
    </source>
</evidence>
<dbReference type="PROSITE" id="PS00113">
    <property type="entry name" value="ADENYLATE_KINASE"/>
    <property type="match status" value="1"/>
</dbReference>
<dbReference type="Gene3D" id="3.40.50.300">
    <property type="entry name" value="P-loop containing nucleotide triphosphate hydrolases"/>
    <property type="match status" value="1"/>
</dbReference>
<protein>
    <recommendedName>
        <fullName evidence="5 7">Adenylate kinase</fullName>
        <shortName evidence="5">AK</shortName>
        <ecNumber evidence="5 7">2.7.4.3</ecNumber>
    </recommendedName>
    <alternativeName>
        <fullName evidence="5">ATP-AMP transphosphorylase</fullName>
    </alternativeName>
    <alternativeName>
        <fullName evidence="5">ATP:AMP phosphotransferase</fullName>
    </alternativeName>
    <alternativeName>
        <fullName evidence="5">Adenylate monophosphate kinase</fullName>
    </alternativeName>
</protein>
<feature type="region of interest" description="NMP" evidence="5">
    <location>
        <begin position="30"/>
        <end position="59"/>
    </location>
</feature>
<accession>A0ABT0P896</accession>